<reference evidence="1" key="1">
    <citation type="submission" date="2022-10" db="EMBL/GenBank/DDBJ databases">
        <title>Hoeflea sp. J2-29, isolated from marine algae.</title>
        <authorList>
            <person name="Kristyanto S."/>
            <person name="Kim J.M."/>
            <person name="Jeon C.O."/>
        </authorList>
    </citation>
    <scope>NUCLEOTIDE SEQUENCE</scope>
    <source>
        <strain evidence="1">J2-29</strain>
    </source>
</reference>
<evidence type="ECO:0008006" key="3">
    <source>
        <dbReference type="Google" id="ProtNLM"/>
    </source>
</evidence>
<gene>
    <name evidence="1" type="ORF">OEG82_10630</name>
</gene>
<proteinExistence type="predicted"/>
<organism evidence="1 2">
    <name type="scientific">Hoeflea ulvae</name>
    <dbReference type="NCBI Taxonomy" id="2983764"/>
    <lineage>
        <taxon>Bacteria</taxon>
        <taxon>Pseudomonadati</taxon>
        <taxon>Pseudomonadota</taxon>
        <taxon>Alphaproteobacteria</taxon>
        <taxon>Hyphomicrobiales</taxon>
        <taxon>Rhizobiaceae</taxon>
        <taxon>Hoeflea</taxon>
    </lineage>
</organism>
<dbReference type="SUPFAM" id="SSF56059">
    <property type="entry name" value="Glutathione synthetase ATP-binding domain-like"/>
    <property type="match status" value="1"/>
</dbReference>
<evidence type="ECO:0000313" key="1">
    <source>
        <dbReference type="EMBL" id="MCY0094476.1"/>
    </source>
</evidence>
<comment type="caution">
    <text evidence="1">The sequence shown here is derived from an EMBL/GenBank/DDBJ whole genome shotgun (WGS) entry which is preliminary data.</text>
</comment>
<protein>
    <recommendedName>
        <fullName evidence="3">Circularly permuted type 2 ATP-grasp protein</fullName>
    </recommendedName>
</protein>
<sequence>MAAINSLCHCLAYEAEQRRARVAAGSQNPQMPALLAQRPGLFAGTAVFPARDDYRQMAQLVEAVTRITATGAYQAVVQARDPAIDLTRQRASHGLLMGYDFHLSAAGPRLIEINTNAGGAFLTKPFVDAGSDCAPLESHSPDFDEARLQERLVSMVLQEWVSIRPGEPLRALAIVDEDPETQYLYPDMLLAAELLNARGIRTVIAAPSDLDYRDGRLWLGGEVIDMVYNRLTDFRLEARSSTALRQAYLEDGAVVSPSPRHHALYADKRNLVILGGGEGAPGALGAELCAMIPQTSTLSAIDPALAWKTRKTMFVKPSDGYGSRAAYRGDKLTKRVWKSILAGNYVAQQYVAPSYRGLVVDGVKLRLKFDIRLYAYAGQPLFPVARIYAGQTTNFRTPGGGLAPVVLV</sequence>
<evidence type="ECO:0000313" key="2">
    <source>
        <dbReference type="Proteomes" id="UP001081283"/>
    </source>
</evidence>
<name>A0ABT3YF31_9HYPH</name>
<dbReference type="Proteomes" id="UP001081283">
    <property type="component" value="Unassembled WGS sequence"/>
</dbReference>
<keyword evidence="2" id="KW-1185">Reference proteome</keyword>
<dbReference type="EMBL" id="JAOVZQ010000001">
    <property type="protein sequence ID" value="MCY0094476.1"/>
    <property type="molecule type" value="Genomic_DNA"/>
</dbReference>
<dbReference type="RefSeq" id="WP_267612425.1">
    <property type="nucleotide sequence ID" value="NZ_JAOVZQ010000001.1"/>
</dbReference>
<accession>A0ABT3YF31</accession>